<dbReference type="EC" id="3.1.3.16" evidence="15"/>
<dbReference type="SUPFAM" id="SSF48452">
    <property type="entry name" value="TPR-like"/>
    <property type="match status" value="1"/>
</dbReference>
<comment type="cofactor">
    <cofactor evidence="1">
        <name>Mn(2+)</name>
        <dbReference type="ChEBI" id="CHEBI:29035"/>
    </cofactor>
</comment>
<dbReference type="CDD" id="cd07417">
    <property type="entry name" value="MPP_PP5_C"/>
    <property type="match status" value="1"/>
</dbReference>
<evidence type="ECO:0000256" key="2">
    <source>
        <dbReference type="ARBA" id="ARBA00004496"/>
    </source>
</evidence>
<dbReference type="InterPro" id="IPR013235">
    <property type="entry name" value="PPP_dom"/>
</dbReference>
<organism evidence="17 19">
    <name type="scientific">Peronospora effusa</name>
    <dbReference type="NCBI Taxonomy" id="542832"/>
    <lineage>
        <taxon>Eukaryota</taxon>
        <taxon>Sar</taxon>
        <taxon>Stramenopiles</taxon>
        <taxon>Oomycota</taxon>
        <taxon>Peronosporomycetes</taxon>
        <taxon>Peronosporales</taxon>
        <taxon>Peronosporaceae</taxon>
        <taxon>Peronospora</taxon>
    </lineage>
</organism>
<evidence type="ECO:0000256" key="1">
    <source>
        <dbReference type="ARBA" id="ARBA00001936"/>
    </source>
</evidence>
<comment type="catalytic activity">
    <reaction evidence="12 15">
        <text>O-phospho-L-threonyl-[protein] + H2O = L-threonyl-[protein] + phosphate</text>
        <dbReference type="Rhea" id="RHEA:47004"/>
        <dbReference type="Rhea" id="RHEA-COMP:11060"/>
        <dbReference type="Rhea" id="RHEA-COMP:11605"/>
        <dbReference type="ChEBI" id="CHEBI:15377"/>
        <dbReference type="ChEBI" id="CHEBI:30013"/>
        <dbReference type="ChEBI" id="CHEBI:43474"/>
        <dbReference type="ChEBI" id="CHEBI:61977"/>
        <dbReference type="EC" id="3.1.3.16"/>
    </reaction>
</comment>
<comment type="similarity">
    <text evidence="3">Belongs to the PPP phosphatase family. PP-5 (PP-T) subfamily.</text>
</comment>
<dbReference type="EMBL" id="QLLG01000027">
    <property type="protein sequence ID" value="RMX69371.1"/>
    <property type="molecule type" value="Genomic_DNA"/>
</dbReference>
<evidence type="ECO:0000256" key="7">
    <source>
        <dbReference type="ARBA" id="ARBA00022801"/>
    </source>
</evidence>
<dbReference type="InterPro" id="IPR041753">
    <property type="entry name" value="PP5_C"/>
</dbReference>
<dbReference type="InterPro" id="IPR011990">
    <property type="entry name" value="TPR-like_helical_dom_sf"/>
</dbReference>
<keyword evidence="19" id="KW-1185">Reference proteome</keyword>
<comment type="caution">
    <text evidence="17">The sequence shown here is derived from an EMBL/GenBank/DDBJ whole genome shotgun (WGS) entry which is preliminary data.</text>
</comment>
<dbReference type="Pfam" id="PF08321">
    <property type="entry name" value="PPP5"/>
    <property type="match status" value="1"/>
</dbReference>
<feature type="active site" description="Proton donor/acceptor" evidence="13">
    <location>
        <position position="326"/>
    </location>
</feature>
<evidence type="ECO:0000313" key="18">
    <source>
        <dbReference type="EMBL" id="RQM09240.1"/>
    </source>
</evidence>
<keyword evidence="8 14" id="KW-0802">TPR repeat</keyword>
<keyword evidence="7 15" id="KW-0378">Hydrolase</keyword>
<dbReference type="Pfam" id="PF00149">
    <property type="entry name" value="Metallophos"/>
    <property type="match status" value="1"/>
</dbReference>
<dbReference type="SMART" id="SM00028">
    <property type="entry name" value="TPR"/>
    <property type="match status" value="3"/>
</dbReference>
<dbReference type="InterPro" id="IPR051134">
    <property type="entry name" value="PPP_phosphatase"/>
</dbReference>
<evidence type="ECO:0000256" key="8">
    <source>
        <dbReference type="ARBA" id="ARBA00022803"/>
    </source>
</evidence>
<dbReference type="AlphaFoldDB" id="A0A3M6VTI8"/>
<evidence type="ECO:0000256" key="3">
    <source>
        <dbReference type="ARBA" id="ARBA00008786"/>
    </source>
</evidence>
<dbReference type="Proteomes" id="UP000286097">
    <property type="component" value="Unassembled WGS sequence"/>
</dbReference>
<dbReference type="InterPro" id="IPR019734">
    <property type="entry name" value="TPR_rpt"/>
</dbReference>
<dbReference type="InterPro" id="IPR004843">
    <property type="entry name" value="Calcineurin-like_PHP"/>
</dbReference>
<accession>A0A3M6VTI8</accession>
<keyword evidence="6" id="KW-0677">Repeat</keyword>
<keyword evidence="10" id="KW-0464">Manganese</keyword>
<evidence type="ECO:0000256" key="6">
    <source>
        <dbReference type="ARBA" id="ARBA00022737"/>
    </source>
</evidence>
<evidence type="ECO:0000259" key="16">
    <source>
        <dbReference type="PROSITE" id="PS00125"/>
    </source>
</evidence>
<comment type="catalytic activity">
    <reaction evidence="11">
        <text>O-phospho-L-seryl-[protein] + H2O = L-seryl-[protein] + phosphate</text>
        <dbReference type="Rhea" id="RHEA:20629"/>
        <dbReference type="Rhea" id="RHEA-COMP:9863"/>
        <dbReference type="Rhea" id="RHEA-COMP:11604"/>
        <dbReference type="ChEBI" id="CHEBI:15377"/>
        <dbReference type="ChEBI" id="CHEBI:29999"/>
        <dbReference type="ChEBI" id="CHEBI:43474"/>
        <dbReference type="ChEBI" id="CHEBI:83421"/>
        <dbReference type="EC" id="3.1.3.16"/>
    </reaction>
</comment>
<dbReference type="SUPFAM" id="SSF56300">
    <property type="entry name" value="Metallo-dependent phosphatases"/>
    <property type="match status" value="1"/>
</dbReference>
<evidence type="ECO:0000256" key="13">
    <source>
        <dbReference type="PIRSR" id="PIRSR033096-1"/>
    </source>
</evidence>
<gene>
    <name evidence="18" type="ORF">DD237_000356</name>
    <name evidence="17" type="ORF">DD238_001317</name>
</gene>
<evidence type="ECO:0000256" key="14">
    <source>
        <dbReference type="PROSITE-ProRule" id="PRU00339"/>
    </source>
</evidence>
<dbReference type="PANTHER" id="PTHR45668:SF5">
    <property type="entry name" value="SERINE_THREONINE-PROTEIN PHOSPHATASE 5"/>
    <property type="match status" value="1"/>
</dbReference>
<dbReference type="VEuPathDB" id="FungiDB:DD237_000356"/>
<dbReference type="PIRSF" id="PIRSF033096">
    <property type="entry name" value="PPPtase_5"/>
    <property type="match status" value="1"/>
</dbReference>
<feature type="domain" description="Serine/threonine specific protein phosphatases" evidence="16">
    <location>
        <begin position="322"/>
        <end position="327"/>
    </location>
</feature>
<evidence type="ECO:0000256" key="12">
    <source>
        <dbReference type="ARBA" id="ARBA00048336"/>
    </source>
</evidence>
<evidence type="ECO:0000256" key="10">
    <source>
        <dbReference type="ARBA" id="ARBA00023211"/>
    </source>
</evidence>
<keyword evidence="9" id="KW-0904">Protein phosphatase</keyword>
<keyword evidence="4" id="KW-0963">Cytoplasm</keyword>
<evidence type="ECO:0000256" key="9">
    <source>
        <dbReference type="ARBA" id="ARBA00022912"/>
    </source>
</evidence>
<dbReference type="PANTHER" id="PTHR45668">
    <property type="entry name" value="SERINE/THREONINE-PROTEIN PHOSPHATASE 5-RELATED"/>
    <property type="match status" value="1"/>
</dbReference>
<dbReference type="FunFam" id="3.60.21.10:FF:000021">
    <property type="entry name" value="Serine/threonine-protein phosphatase 5"/>
    <property type="match status" value="1"/>
</dbReference>
<evidence type="ECO:0000313" key="20">
    <source>
        <dbReference type="Proteomes" id="UP000286097"/>
    </source>
</evidence>
<dbReference type="Gene3D" id="1.25.40.10">
    <property type="entry name" value="Tetratricopeptide repeat domain"/>
    <property type="match status" value="1"/>
</dbReference>
<protein>
    <recommendedName>
        <fullName evidence="15">Serine/threonine-protein phosphatase</fullName>
        <ecNumber evidence="15">3.1.3.16</ecNumber>
    </recommendedName>
</protein>
<comment type="subcellular location">
    <subcellularLocation>
        <location evidence="2">Cytoplasm</location>
    </subcellularLocation>
</comment>
<keyword evidence="5" id="KW-0479">Metal-binding</keyword>
<name>A0A3M6VTI8_9STRA</name>
<dbReference type="GO" id="GO:0005737">
    <property type="term" value="C:cytoplasm"/>
    <property type="evidence" value="ECO:0007669"/>
    <property type="project" value="UniProtKB-SubCell"/>
</dbReference>
<feature type="repeat" description="TPR" evidence="14">
    <location>
        <begin position="96"/>
        <end position="129"/>
    </location>
</feature>
<dbReference type="EMBL" id="QKXF01000762">
    <property type="protein sequence ID" value="RQM09240.1"/>
    <property type="molecule type" value="Genomic_DNA"/>
</dbReference>
<dbReference type="PROSITE" id="PS00125">
    <property type="entry name" value="SER_THR_PHOSPHATASE"/>
    <property type="match status" value="1"/>
</dbReference>
<dbReference type="InterPro" id="IPR006186">
    <property type="entry name" value="Ser/Thr-sp_prot-phosphatase"/>
</dbReference>
<dbReference type="GO" id="GO:0004722">
    <property type="term" value="F:protein serine/threonine phosphatase activity"/>
    <property type="evidence" value="ECO:0007669"/>
    <property type="project" value="UniProtKB-EC"/>
</dbReference>
<dbReference type="Proteomes" id="UP000282087">
    <property type="component" value="Unassembled WGS sequence"/>
</dbReference>
<dbReference type="InterPro" id="IPR029052">
    <property type="entry name" value="Metallo-depent_PP-like"/>
</dbReference>
<dbReference type="Gene3D" id="3.60.21.10">
    <property type="match status" value="1"/>
</dbReference>
<dbReference type="PRINTS" id="PR00114">
    <property type="entry name" value="STPHPHTASE"/>
</dbReference>
<evidence type="ECO:0000256" key="5">
    <source>
        <dbReference type="ARBA" id="ARBA00022723"/>
    </source>
</evidence>
<evidence type="ECO:0000256" key="11">
    <source>
        <dbReference type="ARBA" id="ARBA00047761"/>
    </source>
</evidence>
<sequence>MVQQSNKMATIAVTVGSPCAVSDETLARADALKVQGNEALAHFKFLMAVELYTKAIELAPSAIFYANRAAAHVKSENYGSAIDDASSAIDLDSRYVKAYYRRGSAQLALGHHKKAVKDFRLVVRMKPQDRDARAKLKLCEKIIKEAAFAAAIQSERNLPLSETIDVNSMGKMTVNELLKGYKLQLIDMVDPSYDGPLLPEDATQTKPEFIVALMDRFKRGKLLHRKFVIQILLKLKEMLCALPSLLRISLPSDDPDAHFTVCGDTHGQFYDVCNIFSLNGLPNEANPYLFNGDFVDRGSFSFEVVMTLFAMKVVYPQHVHLLRGNHESKNMNKIYGFEGEVKHKYDETVMQLFTEVFNWLPLAAVIEDKVMVVHGGLFSEENVTLADIEKIDRNHEPPESGLMSDLMWSDPQPFQGRGPSKRGIGLSFGPDVTKAFLEHNKLDLLVRSHEVKDEGYLVEHDGKCITVFSAPNYCDQMGNKGAFIRFEKDMQPRFTQFVAVEHPPIRPMAYAGNMGGMFG</sequence>
<evidence type="ECO:0000313" key="19">
    <source>
        <dbReference type="Proteomes" id="UP000282087"/>
    </source>
</evidence>
<dbReference type="PROSITE" id="PS50005">
    <property type="entry name" value="TPR"/>
    <property type="match status" value="1"/>
</dbReference>
<evidence type="ECO:0000313" key="17">
    <source>
        <dbReference type="EMBL" id="RMX69371.1"/>
    </source>
</evidence>
<reference evidence="19 20" key="1">
    <citation type="submission" date="2018-06" db="EMBL/GenBank/DDBJ databases">
        <title>Comparative genomics of downy mildews reveals potential adaptations to biotrophy.</title>
        <authorList>
            <person name="Fletcher K."/>
            <person name="Klosterman S.J."/>
            <person name="Derevnina L."/>
            <person name="Martin F."/>
            <person name="Koike S."/>
            <person name="Reyes Chin-Wo S."/>
            <person name="Mou B."/>
            <person name="Michelmore R."/>
        </authorList>
    </citation>
    <scope>NUCLEOTIDE SEQUENCE [LARGE SCALE GENOMIC DNA]</scope>
    <source>
        <strain evidence="18 20">R13</strain>
        <strain evidence="17 19">R14</strain>
    </source>
</reference>
<dbReference type="Pfam" id="PF13181">
    <property type="entry name" value="TPR_8"/>
    <property type="match status" value="1"/>
</dbReference>
<evidence type="ECO:0000256" key="15">
    <source>
        <dbReference type="RuleBase" id="RU004273"/>
    </source>
</evidence>
<proteinExistence type="inferred from homology"/>
<dbReference type="STRING" id="542832.A0A3M6VTI8"/>
<dbReference type="SMART" id="SM00156">
    <property type="entry name" value="PP2Ac"/>
    <property type="match status" value="1"/>
</dbReference>
<evidence type="ECO:0000256" key="4">
    <source>
        <dbReference type="ARBA" id="ARBA00022490"/>
    </source>
</evidence>
<dbReference type="GO" id="GO:0046872">
    <property type="term" value="F:metal ion binding"/>
    <property type="evidence" value="ECO:0007669"/>
    <property type="project" value="UniProtKB-KW"/>
</dbReference>